<evidence type="ECO:0000256" key="13">
    <source>
        <dbReference type="ARBA" id="ARBA00022989"/>
    </source>
</evidence>
<evidence type="ECO:0000256" key="5">
    <source>
        <dbReference type="ARBA" id="ARBA00010185"/>
    </source>
</evidence>
<organism evidence="25 26">
    <name type="scientific">Streptomyces populi</name>
    <dbReference type="NCBI Taxonomy" id="2058924"/>
    <lineage>
        <taxon>Bacteria</taxon>
        <taxon>Bacillati</taxon>
        <taxon>Actinomycetota</taxon>
        <taxon>Actinomycetes</taxon>
        <taxon>Kitasatosporales</taxon>
        <taxon>Streptomycetaceae</taxon>
        <taxon>Streptomyces</taxon>
    </lineage>
</organism>
<name>A0A2I0SN95_9ACTN</name>
<evidence type="ECO:0000256" key="7">
    <source>
        <dbReference type="ARBA" id="ARBA00019373"/>
    </source>
</evidence>
<reference evidence="25 26" key="1">
    <citation type="submission" date="2017-12" db="EMBL/GenBank/DDBJ databases">
        <title>Streptomyces populusis sp. nov., a novel endophytic actinobacterium isolated from stems of Populus adenopoda Maxim.</title>
        <authorList>
            <person name="Wang Z."/>
        </authorList>
    </citation>
    <scope>NUCLEOTIDE SEQUENCE [LARGE SCALE GENOMIC DNA]</scope>
    <source>
        <strain evidence="25 26">A249</strain>
    </source>
</reference>
<proteinExistence type="inferred from homology"/>
<evidence type="ECO:0000256" key="1">
    <source>
        <dbReference type="ARBA" id="ARBA00001698"/>
    </source>
</evidence>
<evidence type="ECO:0000256" key="12">
    <source>
        <dbReference type="ARBA" id="ARBA00022695"/>
    </source>
</evidence>
<keyword evidence="11 24" id="KW-0812">Transmembrane</keyword>
<dbReference type="GO" id="GO:0004605">
    <property type="term" value="F:phosphatidate cytidylyltransferase activity"/>
    <property type="evidence" value="ECO:0007669"/>
    <property type="project" value="UniProtKB-EC"/>
</dbReference>
<keyword evidence="26" id="KW-1185">Reference proteome</keyword>
<evidence type="ECO:0000313" key="26">
    <source>
        <dbReference type="Proteomes" id="UP000236178"/>
    </source>
</evidence>
<evidence type="ECO:0000256" key="2">
    <source>
        <dbReference type="ARBA" id="ARBA00004651"/>
    </source>
</evidence>
<evidence type="ECO:0000256" key="11">
    <source>
        <dbReference type="ARBA" id="ARBA00022692"/>
    </source>
</evidence>
<evidence type="ECO:0000256" key="6">
    <source>
        <dbReference type="ARBA" id="ARBA00012487"/>
    </source>
</evidence>
<dbReference type="PANTHER" id="PTHR46382">
    <property type="entry name" value="PHOSPHATIDATE CYTIDYLYLTRANSFERASE"/>
    <property type="match status" value="1"/>
</dbReference>
<evidence type="ECO:0000256" key="24">
    <source>
        <dbReference type="SAM" id="Phobius"/>
    </source>
</evidence>
<evidence type="ECO:0000256" key="21">
    <source>
        <dbReference type="ARBA" id="ARBA00032396"/>
    </source>
</evidence>
<evidence type="ECO:0000256" key="9">
    <source>
        <dbReference type="ARBA" id="ARBA00022516"/>
    </source>
</evidence>
<dbReference type="GO" id="GO:0005886">
    <property type="term" value="C:plasma membrane"/>
    <property type="evidence" value="ECO:0007669"/>
    <property type="project" value="UniProtKB-SubCell"/>
</dbReference>
<feature type="transmembrane region" description="Helical" evidence="24">
    <location>
        <begin position="61"/>
        <end position="78"/>
    </location>
</feature>
<dbReference type="OrthoDB" id="4749050at2"/>
<dbReference type="EMBL" id="PJOS01000035">
    <property type="protein sequence ID" value="PKT71397.1"/>
    <property type="molecule type" value="Genomic_DNA"/>
</dbReference>
<evidence type="ECO:0000256" key="18">
    <source>
        <dbReference type="ARBA" id="ARBA00029893"/>
    </source>
</evidence>
<dbReference type="EC" id="2.7.7.41" evidence="6"/>
<evidence type="ECO:0000256" key="17">
    <source>
        <dbReference type="ARBA" id="ARBA00023264"/>
    </source>
</evidence>
<keyword evidence="8" id="KW-1003">Cell membrane</keyword>
<keyword evidence="9" id="KW-0444">Lipid biosynthesis</keyword>
<evidence type="ECO:0000256" key="23">
    <source>
        <dbReference type="ARBA" id="ARBA00033406"/>
    </source>
</evidence>
<comment type="similarity">
    <text evidence="5">Belongs to the CDS family.</text>
</comment>
<feature type="transmembrane region" description="Helical" evidence="24">
    <location>
        <begin position="9"/>
        <end position="28"/>
    </location>
</feature>
<evidence type="ECO:0000256" key="4">
    <source>
        <dbReference type="ARBA" id="ARBA00005189"/>
    </source>
</evidence>
<keyword evidence="17" id="KW-1208">Phospholipid metabolism</keyword>
<keyword evidence="16" id="KW-0594">Phospholipid biosynthesis</keyword>
<comment type="pathway">
    <text evidence="3">Phospholipid metabolism; CDP-diacylglycerol biosynthesis; CDP-diacylglycerol from sn-glycerol 3-phosphate: step 3/3.</text>
</comment>
<dbReference type="Proteomes" id="UP000236178">
    <property type="component" value="Unassembled WGS sequence"/>
</dbReference>
<dbReference type="PANTHER" id="PTHR46382:SF1">
    <property type="entry name" value="PHOSPHATIDATE CYTIDYLYLTRANSFERASE"/>
    <property type="match status" value="1"/>
</dbReference>
<comment type="caution">
    <text evidence="25">The sequence shown here is derived from an EMBL/GenBank/DDBJ whole genome shotgun (WGS) entry which is preliminary data.</text>
</comment>
<comment type="subcellular location">
    <subcellularLocation>
        <location evidence="2">Cell membrane</location>
        <topology evidence="2">Multi-pass membrane protein</topology>
    </subcellularLocation>
</comment>
<evidence type="ECO:0000256" key="16">
    <source>
        <dbReference type="ARBA" id="ARBA00023209"/>
    </source>
</evidence>
<feature type="transmembrane region" description="Helical" evidence="24">
    <location>
        <begin position="171"/>
        <end position="197"/>
    </location>
</feature>
<evidence type="ECO:0000256" key="14">
    <source>
        <dbReference type="ARBA" id="ARBA00023098"/>
    </source>
</evidence>
<evidence type="ECO:0000313" key="25">
    <source>
        <dbReference type="EMBL" id="PKT71397.1"/>
    </source>
</evidence>
<dbReference type="Pfam" id="PF01148">
    <property type="entry name" value="CTP_transf_1"/>
    <property type="match status" value="1"/>
</dbReference>
<evidence type="ECO:0000256" key="8">
    <source>
        <dbReference type="ARBA" id="ARBA00022475"/>
    </source>
</evidence>
<evidence type="ECO:0000256" key="3">
    <source>
        <dbReference type="ARBA" id="ARBA00005119"/>
    </source>
</evidence>
<keyword evidence="13 24" id="KW-1133">Transmembrane helix</keyword>
<evidence type="ECO:0000256" key="20">
    <source>
        <dbReference type="ARBA" id="ARBA00032253"/>
    </source>
</evidence>
<evidence type="ECO:0000256" key="15">
    <source>
        <dbReference type="ARBA" id="ARBA00023136"/>
    </source>
</evidence>
<gene>
    <name evidence="25" type="ORF">CW362_19420</name>
</gene>
<protein>
    <recommendedName>
        <fullName evidence="7">Phosphatidate cytidylyltransferase</fullName>
        <ecNumber evidence="6">2.7.7.41</ecNumber>
    </recommendedName>
    <alternativeName>
        <fullName evidence="20">CDP-DAG synthase</fullName>
    </alternativeName>
    <alternativeName>
        <fullName evidence="22">CDP-DG synthase</fullName>
    </alternativeName>
    <alternativeName>
        <fullName evidence="18">CDP-diacylglycerol synthase</fullName>
    </alternativeName>
    <alternativeName>
        <fullName evidence="21">CDP-diglyceride pyrophosphorylase</fullName>
    </alternativeName>
    <alternativeName>
        <fullName evidence="23">CDP-diglyceride synthase</fullName>
    </alternativeName>
    <alternativeName>
        <fullName evidence="19">CTP:phosphatidate cytidylyltransferase</fullName>
    </alternativeName>
</protein>
<feature type="transmembrane region" description="Helical" evidence="24">
    <location>
        <begin position="34"/>
        <end position="54"/>
    </location>
</feature>
<evidence type="ECO:0000256" key="22">
    <source>
        <dbReference type="ARBA" id="ARBA00032743"/>
    </source>
</evidence>
<sequence length="246" mass="24773">MAATRRRELMVRWCVWALGVPLVTAAFWLGPPGIAVLVAVVGVVAVAEFGGLLLLGPVDRAVLDAAIVGLVLTAWLAPGEVLRTAAAGALAIAGVPLLSGDAEHGLRRLGAGLLGLVWLGTLAGLVSSGALGLVLFVAVSIADIVAYATGRRIGGPRLSRLSPAKRWSGTLAGAAAGLLTLAVLSSLTWQTAVAVAVGGPLGDLLESMIKRGAGAKDAGRWLPGSGGILDRIDSLLVALAVLLVLK</sequence>
<evidence type="ECO:0000256" key="10">
    <source>
        <dbReference type="ARBA" id="ARBA00022679"/>
    </source>
</evidence>
<dbReference type="AlphaFoldDB" id="A0A2I0SN95"/>
<dbReference type="GO" id="GO:0016024">
    <property type="term" value="P:CDP-diacylglycerol biosynthetic process"/>
    <property type="evidence" value="ECO:0007669"/>
    <property type="project" value="TreeGrafter"/>
</dbReference>
<accession>A0A2I0SN95</accession>
<comment type="catalytic activity">
    <reaction evidence="1">
        <text>a 1,2-diacyl-sn-glycero-3-phosphate + CTP + H(+) = a CDP-1,2-diacyl-sn-glycerol + diphosphate</text>
        <dbReference type="Rhea" id="RHEA:16229"/>
        <dbReference type="ChEBI" id="CHEBI:15378"/>
        <dbReference type="ChEBI" id="CHEBI:33019"/>
        <dbReference type="ChEBI" id="CHEBI:37563"/>
        <dbReference type="ChEBI" id="CHEBI:58332"/>
        <dbReference type="ChEBI" id="CHEBI:58608"/>
        <dbReference type="EC" id="2.7.7.41"/>
    </reaction>
</comment>
<keyword evidence="14" id="KW-0443">Lipid metabolism</keyword>
<comment type="pathway">
    <text evidence="4">Lipid metabolism.</text>
</comment>
<evidence type="ECO:0000256" key="19">
    <source>
        <dbReference type="ARBA" id="ARBA00031825"/>
    </source>
</evidence>
<keyword evidence="10 25" id="KW-0808">Transferase</keyword>
<keyword evidence="15 24" id="KW-0472">Membrane</keyword>
<keyword evidence="12 25" id="KW-0548">Nucleotidyltransferase</keyword>